<organism evidence="10 11">
    <name type="scientific">Acropora cervicornis</name>
    <name type="common">Staghorn coral</name>
    <dbReference type="NCBI Taxonomy" id="6130"/>
    <lineage>
        <taxon>Eukaryota</taxon>
        <taxon>Metazoa</taxon>
        <taxon>Cnidaria</taxon>
        <taxon>Anthozoa</taxon>
        <taxon>Hexacorallia</taxon>
        <taxon>Scleractinia</taxon>
        <taxon>Astrocoeniina</taxon>
        <taxon>Acroporidae</taxon>
        <taxon>Acropora</taxon>
    </lineage>
</organism>
<comment type="caution">
    <text evidence="10">The sequence shown here is derived from an EMBL/GenBank/DDBJ whole genome shotgun (WGS) entry which is preliminary data.</text>
</comment>
<evidence type="ECO:0000259" key="9">
    <source>
        <dbReference type="Pfam" id="PF07779"/>
    </source>
</evidence>
<evidence type="ECO:0000256" key="7">
    <source>
        <dbReference type="ARBA" id="ARBA00023180"/>
    </source>
</evidence>
<reference evidence="10" key="1">
    <citation type="journal article" date="2023" name="G3 (Bethesda)">
        <title>Whole genome assembly and annotation of the endangered Caribbean coral Acropora cervicornis.</title>
        <authorList>
            <person name="Selwyn J.D."/>
            <person name="Vollmer S.V."/>
        </authorList>
    </citation>
    <scope>NUCLEOTIDE SEQUENCE</scope>
    <source>
        <strain evidence="10">K2</strain>
    </source>
</reference>
<keyword evidence="5 8" id="KW-1133">Transmembrane helix</keyword>
<evidence type="ECO:0000256" key="5">
    <source>
        <dbReference type="ARBA" id="ARBA00022989"/>
    </source>
</evidence>
<evidence type="ECO:0000256" key="8">
    <source>
        <dbReference type="SAM" id="Phobius"/>
    </source>
</evidence>
<evidence type="ECO:0000256" key="6">
    <source>
        <dbReference type="ARBA" id="ARBA00023136"/>
    </source>
</evidence>
<evidence type="ECO:0000256" key="1">
    <source>
        <dbReference type="ARBA" id="ARBA00004141"/>
    </source>
</evidence>
<feature type="domain" description="Cas1p 10 TM acyl transferase" evidence="9">
    <location>
        <begin position="121"/>
        <end position="535"/>
    </location>
</feature>
<dbReference type="PANTHER" id="PTHR13533:SF45">
    <property type="entry name" value="CAS1P 10 TM ACYL TRANSFERASE DOMAIN-CONTAINING PROTEIN"/>
    <property type="match status" value="1"/>
</dbReference>
<dbReference type="GO" id="GO:0005975">
    <property type="term" value="P:carbohydrate metabolic process"/>
    <property type="evidence" value="ECO:0007669"/>
    <property type="project" value="UniProtKB-ARBA"/>
</dbReference>
<proteinExistence type="inferred from homology"/>
<feature type="transmembrane region" description="Helical" evidence="8">
    <location>
        <begin position="457"/>
        <end position="481"/>
    </location>
</feature>
<protein>
    <submittedName>
        <fullName evidence="10">Protein REDUCED WALL ACETYLATION 1</fullName>
    </submittedName>
</protein>
<comment type="subcellular location">
    <subcellularLocation>
        <location evidence="1">Membrane</location>
        <topology evidence="1">Multi-pass membrane protein</topology>
    </subcellularLocation>
</comment>
<evidence type="ECO:0000256" key="2">
    <source>
        <dbReference type="ARBA" id="ARBA00010666"/>
    </source>
</evidence>
<dbReference type="InterPro" id="IPR012419">
    <property type="entry name" value="Cas1_AcylTrans_dom"/>
</dbReference>
<keyword evidence="7" id="KW-0325">Glycoprotein</keyword>
<evidence type="ECO:0000256" key="3">
    <source>
        <dbReference type="ARBA" id="ARBA00022679"/>
    </source>
</evidence>
<evidence type="ECO:0000313" key="10">
    <source>
        <dbReference type="EMBL" id="KAK2572090.1"/>
    </source>
</evidence>
<accession>A0AAD9VFK7</accession>
<feature type="transmembrane region" description="Helical" evidence="8">
    <location>
        <begin position="314"/>
        <end position="333"/>
    </location>
</feature>
<feature type="transmembrane region" description="Helical" evidence="8">
    <location>
        <begin position="398"/>
        <end position="420"/>
    </location>
</feature>
<gene>
    <name evidence="10" type="ORF">P5673_003538</name>
</gene>
<dbReference type="GO" id="GO:0005794">
    <property type="term" value="C:Golgi apparatus"/>
    <property type="evidence" value="ECO:0007669"/>
    <property type="project" value="UniProtKB-ARBA"/>
</dbReference>
<feature type="transmembrane region" description="Helical" evidence="8">
    <location>
        <begin position="38"/>
        <end position="57"/>
    </location>
</feature>
<dbReference type="GO" id="GO:0016020">
    <property type="term" value="C:membrane"/>
    <property type="evidence" value="ECO:0007669"/>
    <property type="project" value="UniProtKB-SubCell"/>
</dbReference>
<keyword evidence="4 8" id="KW-0812">Transmembrane</keyword>
<dbReference type="Proteomes" id="UP001249851">
    <property type="component" value="Unassembled WGS sequence"/>
</dbReference>
<name>A0AAD9VFK7_ACRCE</name>
<feature type="transmembrane region" description="Helical" evidence="8">
    <location>
        <begin position="493"/>
        <end position="513"/>
    </location>
</feature>
<comment type="similarity">
    <text evidence="2">Belongs to the PC-esterase family. CASD1 subfamily.</text>
</comment>
<reference evidence="10" key="2">
    <citation type="journal article" date="2023" name="Science">
        <title>Genomic signatures of disease resistance in endangered staghorn corals.</title>
        <authorList>
            <person name="Vollmer S.V."/>
            <person name="Selwyn J.D."/>
            <person name="Despard B.A."/>
            <person name="Roesel C.L."/>
        </authorList>
    </citation>
    <scope>NUCLEOTIDE SEQUENCE</scope>
    <source>
        <strain evidence="10">K2</strain>
    </source>
</reference>
<dbReference type="EMBL" id="JARQWQ010000005">
    <property type="protein sequence ID" value="KAK2572090.1"/>
    <property type="molecule type" value="Genomic_DNA"/>
</dbReference>
<dbReference type="AlphaFoldDB" id="A0AAD9VFK7"/>
<keyword evidence="6 8" id="KW-0472">Membrane</keyword>
<keyword evidence="3" id="KW-0808">Transferase</keyword>
<evidence type="ECO:0000313" key="11">
    <source>
        <dbReference type="Proteomes" id="UP001249851"/>
    </source>
</evidence>
<dbReference type="Pfam" id="PF07779">
    <property type="entry name" value="Cas1_AcylT"/>
    <property type="match status" value="1"/>
</dbReference>
<dbReference type="PANTHER" id="PTHR13533">
    <property type="entry name" value="N-ACETYLNEURAMINATE 9-O-ACETYLTRANSFERASE"/>
    <property type="match status" value="1"/>
</dbReference>
<feature type="transmembrane region" description="Helical" evidence="8">
    <location>
        <begin position="534"/>
        <end position="552"/>
    </location>
</feature>
<feature type="transmembrane region" description="Helical" evidence="8">
    <location>
        <begin position="426"/>
        <end position="445"/>
    </location>
</feature>
<sequence length="558" mass="66383">MGGAIYKDSPAIKYEERNIYLNSIQSLGRLPPTRPITIHQKALFVLWLSLILIWVCLKSKRIYFKWRDKFKAGKEPGDKADTTENENDNVLISLYSVSNPSVSRFGRGDATEESTGVRSIFDKLLDTDPDQPSFEDFLTKAVIFGAIMLYVWLCDYQHIWPKTKKQYSRDMFVFLSALLVIVAVVYTVRKTPEKLINRDQTEEWKGWMQVQFVWYHYFDAHEVFNSIRCYIAAYVWMTGFGNFSYFWIKKDYSLFRLLRMMFRLNFLVVMVMAVTNHEFVRYYVCAMHTYWFLTVYVMMAIFKSHNENRYFMAAKFAIYLIINTLIFDIPGASYKVFWPFQFILNVNGSLKYWVYRSTLDHCATWVGMLCAYNYPYIEQFLNYLDKKHDTQRAAQVAMLLKIWITVALFGVFVMWFHFVLMQEREFYKVIHPFTSPIAILIFLWFRNLHPFLRSRYLGLFSWLGKITLETYLSQIHIYMIANAERLLIYIPRYPMLNFMLATMIYVAVSYVLFHQTLFFNTYIFPKNMKVICKNVIVGTVWLALCYLLSFILNTTGIW</sequence>
<keyword evidence="11" id="KW-1185">Reference proteome</keyword>
<dbReference type="GO" id="GO:0016740">
    <property type="term" value="F:transferase activity"/>
    <property type="evidence" value="ECO:0007669"/>
    <property type="project" value="UniProtKB-KW"/>
</dbReference>
<feature type="transmembrane region" description="Helical" evidence="8">
    <location>
        <begin position="280"/>
        <end position="302"/>
    </location>
</feature>
<evidence type="ECO:0000256" key="4">
    <source>
        <dbReference type="ARBA" id="ARBA00022692"/>
    </source>
</evidence>
<feature type="transmembrane region" description="Helical" evidence="8">
    <location>
        <begin position="171"/>
        <end position="188"/>
    </location>
</feature>